<organism evidence="1">
    <name type="scientific">Lepeophtheirus salmonis</name>
    <name type="common">Salmon louse</name>
    <name type="synonym">Caligus salmonis</name>
    <dbReference type="NCBI Taxonomy" id="72036"/>
    <lineage>
        <taxon>Eukaryota</taxon>
        <taxon>Metazoa</taxon>
        <taxon>Ecdysozoa</taxon>
        <taxon>Arthropoda</taxon>
        <taxon>Crustacea</taxon>
        <taxon>Multicrustacea</taxon>
        <taxon>Hexanauplia</taxon>
        <taxon>Copepoda</taxon>
        <taxon>Siphonostomatoida</taxon>
        <taxon>Caligidae</taxon>
        <taxon>Lepeophtheirus</taxon>
    </lineage>
</organism>
<proteinExistence type="predicted"/>
<feature type="non-terminal residue" evidence="1">
    <location>
        <position position="1"/>
    </location>
</feature>
<dbReference type="AlphaFoldDB" id="A0A0K2TN04"/>
<accession>A0A0K2TN04</accession>
<evidence type="ECO:0000313" key="1">
    <source>
        <dbReference type="EMBL" id="CDW27190.1"/>
    </source>
</evidence>
<reference evidence="1" key="1">
    <citation type="submission" date="2014-05" db="EMBL/GenBank/DDBJ databases">
        <authorList>
            <person name="Chronopoulou M."/>
        </authorList>
    </citation>
    <scope>NUCLEOTIDE SEQUENCE</scope>
    <source>
        <tissue evidence="1">Whole organism</tissue>
    </source>
</reference>
<name>A0A0K2TN04_LEPSM</name>
<protein>
    <submittedName>
        <fullName evidence="1">Uncharacterized protein</fullName>
    </submittedName>
</protein>
<dbReference type="EMBL" id="HACA01009829">
    <property type="protein sequence ID" value="CDW27190.1"/>
    <property type="molecule type" value="Transcribed_RNA"/>
</dbReference>
<sequence>INTLELFNLLMNTIMRLQVPRLCKISQTVTTLVVFNLLMNTFNMSVQASGLCKRTRAVTTLVLIKRTRAFPDFVDEGWQGSNKDG</sequence>